<sequence length="247" mass="28858">MKSPLVLAMVSCFSALQLHAQDSLENTFNKYGFSCEIASDGFTTSYIFKRQWRDRDEIIHLYQTTHTEGQYKAFVEFALPQVQISFHKVEEVLSDITKVSSFMHHTIQSNCLRQMLDENTHLNMKNYMLAVNTDEEKMHFINYLHQFYEVCARPFFHEYTNIEQVDCHLSDLTDKEADYFIYGEGNTSIHRRLIIKALAGNPSTLPYYQYLESALCARKDKSLTYNNMYNLLLKIGEKLAIKPEQAQ</sequence>
<feature type="chain" id="PRO_5036695900" evidence="1">
    <location>
        <begin position="21"/>
        <end position="247"/>
    </location>
</feature>
<evidence type="ECO:0000256" key="1">
    <source>
        <dbReference type="SAM" id="SignalP"/>
    </source>
</evidence>
<evidence type="ECO:0000313" key="3">
    <source>
        <dbReference type="Proteomes" id="UP000002215"/>
    </source>
</evidence>
<dbReference type="AlphaFoldDB" id="A0A979GUZ4"/>
<feature type="signal peptide" evidence="1">
    <location>
        <begin position="1"/>
        <end position="20"/>
    </location>
</feature>
<accession>A0A979GUZ4</accession>
<protein>
    <submittedName>
        <fullName evidence="2">Uncharacterized protein</fullName>
    </submittedName>
</protein>
<reference evidence="3" key="1">
    <citation type="submission" date="2009-08" db="EMBL/GenBank/DDBJ databases">
        <title>The complete genome of Chitinophaga pinensis DSM 2588.</title>
        <authorList>
            <consortium name="US DOE Joint Genome Institute (JGI-PGF)"/>
            <person name="Lucas S."/>
            <person name="Copeland A."/>
            <person name="Lapidus A."/>
            <person name="Glavina del Rio T."/>
            <person name="Dalin E."/>
            <person name="Tice H."/>
            <person name="Bruce D."/>
            <person name="Goodwin L."/>
            <person name="Pitluck S."/>
            <person name="Kyrpides N."/>
            <person name="Mavromatis K."/>
            <person name="Ivanova N."/>
            <person name="Mikhailova N."/>
            <person name="Sims D."/>
            <person name="Meinche L."/>
            <person name="Brettin T."/>
            <person name="Detter J.C."/>
            <person name="Han C."/>
            <person name="Larimer F."/>
            <person name="Land M."/>
            <person name="Hauser L."/>
            <person name="Markowitz V."/>
            <person name="Cheng J.-F."/>
            <person name="Hugenholtz P."/>
            <person name="Woyke T."/>
            <person name="Wu D."/>
            <person name="Spring S."/>
            <person name="Klenk H.-P."/>
            <person name="Eisen J.A."/>
        </authorList>
    </citation>
    <scope>NUCLEOTIDE SEQUENCE [LARGE SCALE GENOMIC DNA]</scope>
    <source>
        <strain evidence="3">ATCC 43595 / DSM 2588 / LMG 13176 / NBRC 15968 / NCIMB 11800 / UQM 2034</strain>
    </source>
</reference>
<dbReference type="EMBL" id="CP001699">
    <property type="protein sequence ID" value="ACU61054.1"/>
    <property type="molecule type" value="Genomic_DNA"/>
</dbReference>
<dbReference type="RefSeq" id="WP_012791227.1">
    <property type="nucleotide sequence ID" value="NC_013132.1"/>
</dbReference>
<organism evidence="2 3">
    <name type="scientific">Chitinophaga pinensis (strain ATCC 43595 / DSM 2588 / LMG 13176 / NBRC 15968 / NCIMB 11800 / UQM 2034)</name>
    <dbReference type="NCBI Taxonomy" id="485918"/>
    <lineage>
        <taxon>Bacteria</taxon>
        <taxon>Pseudomonadati</taxon>
        <taxon>Bacteroidota</taxon>
        <taxon>Chitinophagia</taxon>
        <taxon>Chitinophagales</taxon>
        <taxon>Chitinophagaceae</taxon>
        <taxon>Chitinophaga</taxon>
    </lineage>
</organism>
<reference evidence="2 3" key="2">
    <citation type="journal article" date="2010" name="Stand. Genomic Sci.">
        <title>Complete genome sequence of Chitinophaga pinensis type strain (UQM 2034).</title>
        <authorList>
            <person name="Glavina Del Rio T."/>
            <person name="Abt B."/>
            <person name="Spring S."/>
            <person name="Lapidus A."/>
            <person name="Nolan M."/>
            <person name="Tice H."/>
            <person name="Copeland A."/>
            <person name="Cheng J.F."/>
            <person name="Chen F."/>
            <person name="Bruce D."/>
            <person name="Goodwin L."/>
            <person name="Pitluck S."/>
            <person name="Ivanova N."/>
            <person name="Mavromatis K."/>
            <person name="Mikhailova N."/>
            <person name="Pati A."/>
            <person name="Chen A."/>
            <person name="Palaniappan K."/>
            <person name="Land M."/>
            <person name="Hauser L."/>
            <person name="Chang Y.J."/>
            <person name="Jeffries C.D."/>
            <person name="Chain P."/>
            <person name="Saunders E."/>
            <person name="Detter J.C."/>
            <person name="Brettin T."/>
            <person name="Rohde M."/>
            <person name="Goker M."/>
            <person name="Bristow J."/>
            <person name="Eisen J.A."/>
            <person name="Markowitz V."/>
            <person name="Hugenholtz P."/>
            <person name="Kyrpides N.C."/>
            <person name="Klenk H.P."/>
            <person name="Lucas S."/>
        </authorList>
    </citation>
    <scope>NUCLEOTIDE SEQUENCE [LARGE SCALE GENOMIC DNA]</scope>
    <source>
        <strain evidence="3">ATCC 43595 / DSM 2588 / LMG 13176 / NBRC 15968 / NCIMB 11800 / UQM 2034</strain>
    </source>
</reference>
<dbReference type="Proteomes" id="UP000002215">
    <property type="component" value="Chromosome"/>
</dbReference>
<gene>
    <name evidence="2" type="ordered locus">Cpin_3591</name>
</gene>
<evidence type="ECO:0000313" key="2">
    <source>
        <dbReference type="EMBL" id="ACU61054.1"/>
    </source>
</evidence>
<proteinExistence type="predicted"/>
<keyword evidence="1" id="KW-0732">Signal</keyword>
<name>A0A979GUZ4_CHIPD</name>
<dbReference type="OrthoDB" id="1490230at2"/>
<dbReference type="KEGG" id="cpi:Cpin_3591"/>